<keyword evidence="2" id="KW-1185">Reference proteome</keyword>
<name>A0A6P8HXI4_ACTTE</name>
<sequence length="217" mass="25328">MTVGEYLRKIEPEQVSQIVDGIFKNYDKLKRPYYRVKPVEIAIYMGIEAISHISEENMEFGATVYFTQYWKDPRVAFDKDNNGSFLILRGEHLNKLWLPDTYIINARKLSVETATYSAEVFGNGDITYSYRMSVTALAKMNFANYPMDNQILKIDISSYSYLAEQLTLKWKKGSMVYNEMAGYVVKSENETKQIIGRRCDLSDRFFARIYREANHSF</sequence>
<dbReference type="GeneID" id="116297075"/>
<protein>
    <submittedName>
        <fullName evidence="3">Gamma-aminobutyric acid receptor subunit beta-like</fullName>
    </submittedName>
</protein>
<dbReference type="RefSeq" id="XP_031561084.1">
    <property type="nucleotide sequence ID" value="XM_031705224.1"/>
</dbReference>
<reference evidence="3" key="1">
    <citation type="submission" date="2025-08" db="UniProtKB">
        <authorList>
            <consortium name="RefSeq"/>
        </authorList>
    </citation>
    <scope>IDENTIFICATION</scope>
    <source>
        <tissue evidence="3">Tentacle</tissue>
    </source>
</reference>
<feature type="domain" description="Neurotransmitter-gated ion-channel ligand-binding" evidence="1">
    <location>
        <begin position="16"/>
        <end position="191"/>
    </location>
</feature>
<dbReference type="GO" id="GO:0005230">
    <property type="term" value="F:extracellular ligand-gated monoatomic ion channel activity"/>
    <property type="evidence" value="ECO:0007669"/>
    <property type="project" value="InterPro"/>
</dbReference>
<dbReference type="InterPro" id="IPR036734">
    <property type="entry name" value="Neur_chan_lig-bd_sf"/>
</dbReference>
<dbReference type="SUPFAM" id="SSF63712">
    <property type="entry name" value="Nicotinic receptor ligand binding domain-like"/>
    <property type="match status" value="1"/>
</dbReference>
<dbReference type="InterPro" id="IPR006202">
    <property type="entry name" value="Neur_chan_lig-bd"/>
</dbReference>
<evidence type="ECO:0000313" key="2">
    <source>
        <dbReference type="Proteomes" id="UP000515163"/>
    </source>
</evidence>
<dbReference type="GO" id="GO:0016020">
    <property type="term" value="C:membrane"/>
    <property type="evidence" value="ECO:0007669"/>
    <property type="project" value="InterPro"/>
</dbReference>
<organism evidence="2 3">
    <name type="scientific">Actinia tenebrosa</name>
    <name type="common">Australian red waratah sea anemone</name>
    <dbReference type="NCBI Taxonomy" id="6105"/>
    <lineage>
        <taxon>Eukaryota</taxon>
        <taxon>Metazoa</taxon>
        <taxon>Cnidaria</taxon>
        <taxon>Anthozoa</taxon>
        <taxon>Hexacorallia</taxon>
        <taxon>Actiniaria</taxon>
        <taxon>Actiniidae</taxon>
        <taxon>Actinia</taxon>
    </lineage>
</organism>
<accession>A0A6P8HXI4</accession>
<dbReference type="PANTHER" id="PTHR18945">
    <property type="entry name" value="NEUROTRANSMITTER GATED ION CHANNEL"/>
    <property type="match status" value="1"/>
</dbReference>
<dbReference type="Proteomes" id="UP000515163">
    <property type="component" value="Unplaced"/>
</dbReference>
<dbReference type="AlphaFoldDB" id="A0A6P8HXI4"/>
<gene>
    <name evidence="3" type="primary">LOC116297075</name>
</gene>
<proteinExistence type="predicted"/>
<dbReference type="OrthoDB" id="5951201at2759"/>
<evidence type="ECO:0000313" key="3">
    <source>
        <dbReference type="RefSeq" id="XP_031561084.1"/>
    </source>
</evidence>
<dbReference type="Gene3D" id="2.70.170.10">
    <property type="entry name" value="Neurotransmitter-gated ion-channel ligand-binding domain"/>
    <property type="match status" value="1"/>
</dbReference>
<dbReference type="Pfam" id="PF02931">
    <property type="entry name" value="Neur_chan_LBD"/>
    <property type="match status" value="1"/>
</dbReference>
<dbReference type="KEGG" id="aten:116297075"/>
<evidence type="ECO:0000259" key="1">
    <source>
        <dbReference type="Pfam" id="PF02931"/>
    </source>
</evidence>
<dbReference type="InterPro" id="IPR006201">
    <property type="entry name" value="Neur_channel"/>
</dbReference>
<dbReference type="GO" id="GO:0004888">
    <property type="term" value="F:transmembrane signaling receptor activity"/>
    <property type="evidence" value="ECO:0007669"/>
    <property type="project" value="InterPro"/>
</dbReference>
<dbReference type="InParanoid" id="A0A6P8HXI4"/>